<reference evidence="1" key="1">
    <citation type="submission" date="2020-02" db="EMBL/GenBank/DDBJ databases">
        <authorList>
            <person name="Palmer J.M."/>
        </authorList>
    </citation>
    <scope>NUCLEOTIDE SEQUENCE</scope>
    <source>
        <strain evidence="1">EPUS1.4</strain>
        <tissue evidence="1">Thallus</tissue>
    </source>
</reference>
<name>A0A8H7AM97_9EURO</name>
<accession>A0A8H7AM97</accession>
<sequence length="667" mass="73969">MPNPLKPRSNGKSRLLPWSFRSTSIGSLPTYEASAVFHISLTMVSISTILSPKPLCPAVDGFGVARSCFYMLKDLPIWTKARGDESSLPVILSHRTPTLQVVIDPPGIYTLLGSIDGQPITDLTQVTPSPSGVIVTLLGAKVPRWISGQVDWVLTNTSTKEVTTLHTKLELYILHDPVPSFFDNSGIPLSLLRWLSTMTLWMKSDIDWISFIINALFTNPFLEYETFKGVSKYTSYNLGPYNFSVLHGVVTNCWLELFLSDMKGAMERADQTKYAINCYDMTALAQTFLALGTDSANIRAKYMEPVGFLLGTNLIGRKDTTPNHVKNPKDLCNNPFYGCPGYSKQMLCEAQDETRSPLSNHMFLAQNRDGGPVVLDACCGPQRGDVLLSAYATTIIDRQVPRIHETPGSLADIYDGPGVSALAVSAFFDPKLGPGFLFLESMMKTLSQFGTPQNPCFGLPTSNGAVTMTFTLKPHPSMNFTDDTWTINILRFPDRDDLQANYNERGEMLKNREELGRNEIANLACKGGFRMFHNDTHFVLGIVESRFQSSANLAEICNEIEALVRSFPPLEDEPADKALEAPSTPLKEGDVFSVNIKTRKKEKDWWKGYGVDTTYGNALFLNTTLGEKTHGVTFNFLARRKGPDNIQIVLIGPFLESEDLQCAVMIQ</sequence>
<dbReference type="OrthoDB" id="4540247at2759"/>
<dbReference type="EMBL" id="JAACFV010000026">
    <property type="protein sequence ID" value="KAF7510764.1"/>
    <property type="molecule type" value="Genomic_DNA"/>
</dbReference>
<organism evidence="1 2">
    <name type="scientific">Endocarpon pusillum</name>
    <dbReference type="NCBI Taxonomy" id="364733"/>
    <lineage>
        <taxon>Eukaryota</taxon>
        <taxon>Fungi</taxon>
        <taxon>Dikarya</taxon>
        <taxon>Ascomycota</taxon>
        <taxon>Pezizomycotina</taxon>
        <taxon>Eurotiomycetes</taxon>
        <taxon>Chaetothyriomycetidae</taxon>
        <taxon>Verrucariales</taxon>
        <taxon>Verrucariaceae</taxon>
        <taxon>Endocarpon</taxon>
    </lineage>
</organism>
<comment type="caution">
    <text evidence="1">The sequence shown here is derived from an EMBL/GenBank/DDBJ whole genome shotgun (WGS) entry which is preliminary data.</text>
</comment>
<gene>
    <name evidence="1" type="ORF">GJ744_005864</name>
</gene>
<protein>
    <submittedName>
        <fullName evidence="1">Uncharacterized protein</fullName>
    </submittedName>
</protein>
<evidence type="ECO:0000313" key="2">
    <source>
        <dbReference type="Proteomes" id="UP000606974"/>
    </source>
</evidence>
<proteinExistence type="predicted"/>
<dbReference type="AlphaFoldDB" id="A0A8H7AM97"/>
<dbReference type="Proteomes" id="UP000606974">
    <property type="component" value="Unassembled WGS sequence"/>
</dbReference>
<keyword evidence="2" id="KW-1185">Reference proteome</keyword>
<evidence type="ECO:0000313" key="1">
    <source>
        <dbReference type="EMBL" id="KAF7510764.1"/>
    </source>
</evidence>